<dbReference type="Proteomes" id="UP001055712">
    <property type="component" value="Unassembled WGS sequence"/>
</dbReference>
<reference evidence="3" key="1">
    <citation type="journal article" date="2019" name="Plant J.">
        <title>Chlorella vulgaris genome assembly and annotation reveals the molecular basis for metabolic acclimation to high light conditions.</title>
        <authorList>
            <person name="Cecchin M."/>
            <person name="Marcolungo L."/>
            <person name="Rossato M."/>
            <person name="Girolomoni L."/>
            <person name="Cosentino E."/>
            <person name="Cuine S."/>
            <person name="Li-Beisson Y."/>
            <person name="Delledonne M."/>
            <person name="Ballottari M."/>
        </authorList>
    </citation>
    <scope>NUCLEOTIDE SEQUENCE</scope>
    <source>
        <strain evidence="3">211/11P</strain>
    </source>
</reference>
<gene>
    <name evidence="3" type="ORF">D9Q98_009103</name>
</gene>
<evidence type="ECO:0000313" key="3">
    <source>
        <dbReference type="EMBL" id="KAI3425339.1"/>
    </source>
</evidence>
<evidence type="ECO:0000313" key="4">
    <source>
        <dbReference type="Proteomes" id="UP001055712"/>
    </source>
</evidence>
<dbReference type="AlphaFoldDB" id="A0A9D4TH62"/>
<keyword evidence="4" id="KW-1185">Reference proteome</keyword>
<accession>A0A9D4TH62</accession>
<dbReference type="EMBL" id="SIDB01000012">
    <property type="protein sequence ID" value="KAI3425339.1"/>
    <property type="molecule type" value="Genomic_DNA"/>
</dbReference>
<evidence type="ECO:0000256" key="2">
    <source>
        <dbReference type="SAM" id="SignalP"/>
    </source>
</evidence>
<name>A0A9D4TH62_CHLVU</name>
<feature type="chain" id="PRO_5038855210" evidence="2">
    <location>
        <begin position="24"/>
        <end position="154"/>
    </location>
</feature>
<sequence>MMTRVSWLAACLMVLAVSQTAHAVTLSEFLTDDTYRLFREKALATTACLTDPAVSDNSFNLDECPSLIAALDVLNTGATDVMIDCEPSCSATFAKLSTDCLNQLTDAFEQDTAPFGAIGSAFLAECASGGTSSAPAPAPADAPSTGMRRFGRRL</sequence>
<proteinExistence type="predicted"/>
<organism evidence="3 4">
    <name type="scientific">Chlorella vulgaris</name>
    <name type="common">Green alga</name>
    <dbReference type="NCBI Taxonomy" id="3077"/>
    <lineage>
        <taxon>Eukaryota</taxon>
        <taxon>Viridiplantae</taxon>
        <taxon>Chlorophyta</taxon>
        <taxon>core chlorophytes</taxon>
        <taxon>Trebouxiophyceae</taxon>
        <taxon>Chlorellales</taxon>
        <taxon>Chlorellaceae</taxon>
        <taxon>Chlorella clade</taxon>
        <taxon>Chlorella</taxon>
    </lineage>
</organism>
<feature type="compositionally biased region" description="Low complexity" evidence="1">
    <location>
        <begin position="132"/>
        <end position="146"/>
    </location>
</feature>
<dbReference type="OrthoDB" id="509807at2759"/>
<comment type="caution">
    <text evidence="3">The sequence shown here is derived from an EMBL/GenBank/DDBJ whole genome shotgun (WGS) entry which is preliminary data.</text>
</comment>
<keyword evidence="2" id="KW-0732">Signal</keyword>
<protein>
    <submittedName>
        <fullName evidence="3">Uncharacterized protein</fullName>
    </submittedName>
</protein>
<evidence type="ECO:0000256" key="1">
    <source>
        <dbReference type="SAM" id="MobiDB-lite"/>
    </source>
</evidence>
<feature type="signal peptide" evidence="2">
    <location>
        <begin position="1"/>
        <end position="23"/>
    </location>
</feature>
<feature type="region of interest" description="Disordered" evidence="1">
    <location>
        <begin position="132"/>
        <end position="154"/>
    </location>
</feature>
<reference evidence="3" key="2">
    <citation type="submission" date="2020-11" db="EMBL/GenBank/DDBJ databases">
        <authorList>
            <person name="Cecchin M."/>
            <person name="Marcolungo L."/>
            <person name="Rossato M."/>
            <person name="Girolomoni L."/>
            <person name="Cosentino E."/>
            <person name="Cuine S."/>
            <person name="Li-Beisson Y."/>
            <person name="Delledonne M."/>
            <person name="Ballottari M."/>
        </authorList>
    </citation>
    <scope>NUCLEOTIDE SEQUENCE</scope>
    <source>
        <strain evidence="3">211/11P</strain>
        <tissue evidence="3">Whole cell</tissue>
    </source>
</reference>